<evidence type="ECO:0000256" key="1">
    <source>
        <dbReference type="SAM" id="MobiDB-lite"/>
    </source>
</evidence>
<reference evidence="3" key="1">
    <citation type="submission" date="2017-08" db="EMBL/GenBank/DDBJ databases">
        <authorList>
            <person name="Varghese N."/>
            <person name="Submissions S."/>
        </authorList>
    </citation>
    <scope>NUCLEOTIDE SEQUENCE [LARGE SCALE GENOMIC DNA]</scope>
    <source>
        <strain evidence="3">DSM 4725</strain>
    </source>
</reference>
<feature type="region of interest" description="Disordered" evidence="1">
    <location>
        <begin position="30"/>
        <end position="78"/>
    </location>
</feature>
<keyword evidence="3" id="KW-1185">Reference proteome</keyword>
<gene>
    <name evidence="2" type="ORF">SAMN05660748_2813</name>
</gene>
<dbReference type="AlphaFoldDB" id="A0A285V7G5"/>
<sequence>MTAIRSRTGRLFAATAIAASTGLGLVACGDEPDRGTTLEDINEEGVEDQGDLDDLQDDATEADIAEAPNDDDSTAFFDDPESFTAEPVTVRGKIVEVLSPQAFVIGEGDMATLVTRPTPDGVTLLPGYIAQVTGDVGTFLLPEVEEDLGQDLDDEGYAVFEDGPYIAAVDVNLLDED</sequence>
<protein>
    <submittedName>
        <fullName evidence="2">Uncharacterized protein</fullName>
    </submittedName>
</protein>
<name>A0A285V7G5_9ACTN</name>
<evidence type="ECO:0000313" key="2">
    <source>
        <dbReference type="EMBL" id="SOC50074.1"/>
    </source>
</evidence>
<organism evidence="2 3">
    <name type="scientific">Blastococcus aggregatus</name>
    <dbReference type="NCBI Taxonomy" id="38502"/>
    <lineage>
        <taxon>Bacteria</taxon>
        <taxon>Bacillati</taxon>
        <taxon>Actinomycetota</taxon>
        <taxon>Actinomycetes</taxon>
        <taxon>Geodermatophilales</taxon>
        <taxon>Geodermatophilaceae</taxon>
        <taxon>Blastococcus</taxon>
    </lineage>
</organism>
<dbReference type="PROSITE" id="PS51257">
    <property type="entry name" value="PROKAR_LIPOPROTEIN"/>
    <property type="match status" value="1"/>
</dbReference>
<feature type="compositionally biased region" description="Acidic residues" evidence="1">
    <location>
        <begin position="40"/>
        <end position="78"/>
    </location>
</feature>
<dbReference type="EMBL" id="OBQI01000004">
    <property type="protein sequence ID" value="SOC50074.1"/>
    <property type="molecule type" value="Genomic_DNA"/>
</dbReference>
<proteinExistence type="predicted"/>
<accession>A0A285V7G5</accession>
<dbReference type="Proteomes" id="UP000219435">
    <property type="component" value="Unassembled WGS sequence"/>
</dbReference>
<evidence type="ECO:0000313" key="3">
    <source>
        <dbReference type="Proteomes" id="UP000219435"/>
    </source>
</evidence>